<keyword evidence="2" id="KW-0472">Membrane</keyword>
<accession>K6X909</accession>
<dbReference type="EMBL" id="BAHD01000018">
    <property type="protein sequence ID" value="GAB95284.1"/>
    <property type="molecule type" value="Genomic_DNA"/>
</dbReference>
<reference evidence="3 4" key="1">
    <citation type="submission" date="2012-08" db="EMBL/GenBank/DDBJ databases">
        <title>Whole genome shotgun sequence of Kineosphaera limosa NBRC 100340.</title>
        <authorList>
            <person name="Yoshida I."/>
            <person name="Isaki S."/>
            <person name="Hosoyama A."/>
            <person name="Tsuchikane K."/>
            <person name="Katsumata H."/>
            <person name="Ando Y."/>
            <person name="Ohji S."/>
            <person name="Hamada M."/>
            <person name="Tamura T."/>
            <person name="Yamazoe A."/>
            <person name="Yamazaki S."/>
            <person name="Fujita N."/>
        </authorList>
    </citation>
    <scope>NUCLEOTIDE SEQUENCE [LARGE SCALE GENOMIC DNA]</scope>
    <source>
        <strain evidence="3 4">NBRC 100340</strain>
    </source>
</reference>
<keyword evidence="2" id="KW-0812">Transmembrane</keyword>
<organism evidence="3 4">
    <name type="scientific">Kineosphaera limosa NBRC 100340</name>
    <dbReference type="NCBI Taxonomy" id="1184609"/>
    <lineage>
        <taxon>Bacteria</taxon>
        <taxon>Bacillati</taxon>
        <taxon>Actinomycetota</taxon>
        <taxon>Actinomycetes</taxon>
        <taxon>Micrococcales</taxon>
        <taxon>Dermatophilaceae</taxon>
        <taxon>Kineosphaera</taxon>
    </lineage>
</organism>
<dbReference type="RefSeq" id="WP_006591816.1">
    <property type="nucleotide sequence ID" value="NZ_BAHD01000018.1"/>
</dbReference>
<dbReference type="Proteomes" id="UP000008366">
    <property type="component" value="Unassembled WGS sequence"/>
</dbReference>
<keyword evidence="4" id="KW-1185">Reference proteome</keyword>
<evidence type="ECO:0000256" key="1">
    <source>
        <dbReference type="SAM" id="Coils"/>
    </source>
</evidence>
<dbReference type="OrthoDB" id="5118230at2"/>
<keyword evidence="2" id="KW-1133">Transmembrane helix</keyword>
<proteinExistence type="predicted"/>
<evidence type="ECO:0000313" key="4">
    <source>
        <dbReference type="Proteomes" id="UP000008366"/>
    </source>
</evidence>
<gene>
    <name evidence="3" type="ORF">KILIM_018_00310</name>
</gene>
<feature type="transmembrane region" description="Helical" evidence="2">
    <location>
        <begin position="63"/>
        <end position="91"/>
    </location>
</feature>
<dbReference type="AlphaFoldDB" id="K6X909"/>
<dbReference type="STRING" id="1184609.KILIM_018_00310"/>
<evidence type="ECO:0000313" key="3">
    <source>
        <dbReference type="EMBL" id="GAB95284.1"/>
    </source>
</evidence>
<name>K6X909_9MICO</name>
<comment type="caution">
    <text evidence="3">The sequence shown here is derived from an EMBL/GenBank/DDBJ whole genome shotgun (WGS) entry which is preliminary data.</text>
</comment>
<evidence type="ECO:0008006" key="5">
    <source>
        <dbReference type="Google" id="ProtNLM"/>
    </source>
</evidence>
<sequence>MTTSVVLMTFPTNSQTYEAFTKLKNVDVEIDDAVLVERDADGRLTVPEGADSQWGSGMLGGSLIGMLVGVLGGPIGVLLGWTAGTAAGALVDADRFDSDRQLVTEMAADVAAGSTAIIAEVSADSPATLDEFVAGFDGTIRRFPREQVLAELEAQQQAAEHAAKAARETLREQHRAEFKEKFHERLQALRERFHR</sequence>
<evidence type="ECO:0000256" key="2">
    <source>
        <dbReference type="SAM" id="Phobius"/>
    </source>
</evidence>
<feature type="coiled-coil region" evidence="1">
    <location>
        <begin position="145"/>
        <end position="172"/>
    </location>
</feature>
<protein>
    <recommendedName>
        <fullName evidence="5">DUF1269 domain-containing protein</fullName>
    </recommendedName>
</protein>
<keyword evidence="1" id="KW-0175">Coiled coil</keyword>
<dbReference type="eggNOG" id="COG4803">
    <property type="taxonomic scope" value="Bacteria"/>
</dbReference>